<evidence type="ECO:0000313" key="1">
    <source>
        <dbReference type="EMBL" id="JAP91580.1"/>
    </source>
</evidence>
<name>A0A146K3T9_9EUKA</name>
<reference evidence="1" key="1">
    <citation type="submission" date="2015-07" db="EMBL/GenBank/DDBJ databases">
        <title>Adaptation to a free-living lifestyle via gene acquisitions in the diplomonad Trepomonas sp. PC1.</title>
        <authorList>
            <person name="Xu F."/>
            <person name="Jerlstrom-Hultqvist J."/>
            <person name="Kolisko M."/>
            <person name="Simpson A.G.B."/>
            <person name="Roger A.J."/>
            <person name="Svard S.G."/>
            <person name="Andersson J.O."/>
        </authorList>
    </citation>
    <scope>NUCLEOTIDE SEQUENCE</scope>
    <source>
        <strain evidence="1">PC1</strain>
    </source>
</reference>
<gene>
    <name evidence="1" type="ORF">TPC1_16766</name>
</gene>
<dbReference type="AlphaFoldDB" id="A0A146K3T9"/>
<feature type="non-terminal residue" evidence="1">
    <location>
        <position position="81"/>
    </location>
</feature>
<proteinExistence type="predicted"/>
<feature type="non-terminal residue" evidence="1">
    <location>
        <position position="1"/>
    </location>
</feature>
<dbReference type="EMBL" id="GDID01005026">
    <property type="protein sequence ID" value="JAP91580.1"/>
    <property type="molecule type" value="Transcribed_RNA"/>
</dbReference>
<sequence>QNTDVPHFNKPYSKDVAKLSDINQKVEYLRNSMIQQKIKTKSPEIDQNLNSITNIETYLDQVISEHKQLTNELLIHETTRK</sequence>
<protein>
    <submittedName>
        <fullName evidence="1">Vacuolar proton-ATPase subunit</fullName>
    </submittedName>
</protein>
<accession>A0A146K3T9</accession>
<organism evidence="1">
    <name type="scientific">Trepomonas sp. PC1</name>
    <dbReference type="NCBI Taxonomy" id="1076344"/>
    <lineage>
        <taxon>Eukaryota</taxon>
        <taxon>Metamonada</taxon>
        <taxon>Diplomonadida</taxon>
        <taxon>Hexamitidae</taxon>
        <taxon>Hexamitinae</taxon>
        <taxon>Trepomonas</taxon>
    </lineage>
</organism>